<gene>
    <name evidence="1" type="ORF">MACH07_21910</name>
</gene>
<accession>A0AA48HPL4</accession>
<sequence>MSFLYVLFRPLKIMLRYQRVMEITKSEKKLVSAVKKQTKSVITFKEKVIVILVC</sequence>
<protein>
    <submittedName>
        <fullName evidence="1">Uncharacterized protein</fullName>
    </submittedName>
</protein>
<organism evidence="1 2">
    <name type="scientific">Flagellimonas marinaquae</name>
    <dbReference type="NCBI Taxonomy" id="254955"/>
    <lineage>
        <taxon>Bacteria</taxon>
        <taxon>Pseudomonadati</taxon>
        <taxon>Bacteroidota</taxon>
        <taxon>Flavobacteriia</taxon>
        <taxon>Flavobacteriales</taxon>
        <taxon>Flavobacteriaceae</taxon>
        <taxon>Flagellimonas</taxon>
    </lineage>
</organism>
<dbReference type="EMBL" id="AP027268">
    <property type="protein sequence ID" value="BDW93359.1"/>
    <property type="molecule type" value="Genomic_DNA"/>
</dbReference>
<dbReference type="Proteomes" id="UP001330184">
    <property type="component" value="Chromosome"/>
</dbReference>
<evidence type="ECO:0000313" key="1">
    <source>
        <dbReference type="EMBL" id="BDW93359.1"/>
    </source>
</evidence>
<reference evidence="1 2" key="1">
    <citation type="submission" date="2023-01" db="EMBL/GenBank/DDBJ databases">
        <title>Complete genome sequence of Muricauda aquimarina strain IFOP_LL357.</title>
        <authorList>
            <person name="Gajardo G."/>
            <person name="Ueki S."/>
            <person name="Maruyama F."/>
        </authorList>
    </citation>
    <scope>NUCLEOTIDE SEQUENCE [LARGE SCALE GENOMIC DNA]</scope>
    <source>
        <strain evidence="1 2">IFOP_LL357</strain>
    </source>
</reference>
<keyword evidence="2" id="KW-1185">Reference proteome</keyword>
<proteinExistence type="predicted"/>
<dbReference type="AlphaFoldDB" id="A0AA48HPL4"/>
<evidence type="ECO:0000313" key="2">
    <source>
        <dbReference type="Proteomes" id="UP001330184"/>
    </source>
</evidence>
<name>A0AA48HPL4_9FLAO</name>